<dbReference type="RefSeq" id="WP_131915169.1">
    <property type="nucleotide sequence ID" value="NZ_SMLG01000002.1"/>
</dbReference>
<evidence type="ECO:0008006" key="3">
    <source>
        <dbReference type="Google" id="ProtNLM"/>
    </source>
</evidence>
<dbReference type="EMBL" id="SMLG01000002">
    <property type="protein sequence ID" value="TDE45814.1"/>
    <property type="molecule type" value="Genomic_DNA"/>
</dbReference>
<keyword evidence="2" id="KW-1185">Reference proteome</keyword>
<accession>A0A4R5FBM0</accession>
<evidence type="ECO:0000313" key="2">
    <source>
        <dbReference type="Proteomes" id="UP000294814"/>
    </source>
</evidence>
<gene>
    <name evidence="1" type="ORF">E0I26_03765</name>
</gene>
<proteinExistence type="predicted"/>
<dbReference type="AlphaFoldDB" id="A0A4R5FBM0"/>
<dbReference type="OrthoDB" id="1428473at2"/>
<dbReference type="SUPFAM" id="SSF160574">
    <property type="entry name" value="BT0923-like"/>
    <property type="match status" value="1"/>
</dbReference>
<sequence>MKTFIITLLLVSFTNATYSQDIMLTDFENRNPETEGLPGMVIKTNGKVSYVYLTDKHPDAAVRELQKKFVEYSIPKNNGENPIYRLNLENKKGTILAFYSEDQKLISVDEKYKNVKLPNIVMHSILKELPGWVVTEDTYFYSQKNGVVTKKQYKIKIEKENETRTIVVYADGQIKK</sequence>
<evidence type="ECO:0000313" key="1">
    <source>
        <dbReference type="EMBL" id="TDE45814.1"/>
    </source>
</evidence>
<name>A0A4R5FBM0_9FLAO</name>
<organism evidence="1 2">
    <name type="scientific">Flavobacterium rhamnosiphilum</name>
    <dbReference type="NCBI Taxonomy" id="2541724"/>
    <lineage>
        <taxon>Bacteria</taxon>
        <taxon>Pseudomonadati</taxon>
        <taxon>Bacteroidota</taxon>
        <taxon>Flavobacteriia</taxon>
        <taxon>Flavobacteriales</taxon>
        <taxon>Flavobacteriaceae</taxon>
        <taxon>Flavobacterium</taxon>
    </lineage>
</organism>
<comment type="caution">
    <text evidence="1">The sequence shown here is derived from an EMBL/GenBank/DDBJ whole genome shotgun (WGS) entry which is preliminary data.</text>
</comment>
<dbReference type="Proteomes" id="UP000294814">
    <property type="component" value="Unassembled WGS sequence"/>
</dbReference>
<reference evidence="1 2" key="1">
    <citation type="submission" date="2019-03" db="EMBL/GenBank/DDBJ databases">
        <title>Novel species of Flavobacterium.</title>
        <authorList>
            <person name="Liu Q."/>
            <person name="Xin Y.-H."/>
        </authorList>
    </citation>
    <scope>NUCLEOTIDE SEQUENCE [LARGE SCALE GENOMIC DNA]</scope>
    <source>
        <strain evidence="1 2">LB3P52</strain>
    </source>
</reference>
<dbReference type="Gene3D" id="3.10.450.360">
    <property type="match status" value="1"/>
</dbReference>
<protein>
    <recommendedName>
        <fullName evidence="3">Beta-lactamase-inhibitor-like, PepSY-like</fullName>
    </recommendedName>
</protein>